<organism evidence="3 4">
    <name type="scientific">Vineibacter terrae</name>
    <dbReference type="NCBI Taxonomy" id="2586908"/>
    <lineage>
        <taxon>Bacteria</taxon>
        <taxon>Pseudomonadati</taxon>
        <taxon>Pseudomonadota</taxon>
        <taxon>Alphaproteobacteria</taxon>
        <taxon>Hyphomicrobiales</taxon>
        <taxon>Vineibacter</taxon>
    </lineage>
</organism>
<evidence type="ECO:0000313" key="4">
    <source>
        <dbReference type="Proteomes" id="UP000321638"/>
    </source>
</evidence>
<keyword evidence="1" id="KW-1133">Transmembrane helix</keyword>
<gene>
    <name evidence="3" type="ORF">FHP25_05265</name>
</gene>
<proteinExistence type="predicted"/>
<reference evidence="3 4" key="1">
    <citation type="submission" date="2019-06" db="EMBL/GenBank/DDBJ databases">
        <title>New taxonomy in bacterial strain CC-CFT640, isolated from vineyard.</title>
        <authorList>
            <person name="Lin S.-Y."/>
            <person name="Tsai C.-F."/>
            <person name="Young C.-C."/>
        </authorList>
    </citation>
    <scope>NUCLEOTIDE SEQUENCE [LARGE SCALE GENOMIC DNA]</scope>
    <source>
        <strain evidence="3 4">CC-CFT640</strain>
    </source>
</reference>
<keyword evidence="1" id="KW-0812">Transmembrane</keyword>
<evidence type="ECO:0000313" key="3">
    <source>
        <dbReference type="EMBL" id="TXL80438.1"/>
    </source>
</evidence>
<feature type="domain" description="Putative Flp pilus-assembly TadG-like N-terminal" evidence="2">
    <location>
        <begin position="24"/>
        <end position="69"/>
    </location>
</feature>
<sequence>MRLSGLPSGLWHAFGRLCRRHDQGGALVITALAMPAIIGGLALAIDTGYLYMMQRRVQQQADAAALGAALAKSKGGDSALETLTAVATRDAQRNGYAAVAPNTITINVPPRAGSHTGDTTAVEVIVQVKANTFFSALFGLGSTSLSGRSVAGFGGEGSHGGGGCVLALSATSSQALRFQGSGTIQAPNCTVLSNSNAADAVYVGGSETLKALSVYTAGQMQLGPSARVELTNGADVSQPPATDPYRDLTVPATSGCTYSNYSVSTNKNDSAPPAAYPGTYCNGLSVGGSGTLKLNKGTYVIKGGDFKVSGSAQIRCGNCTATTDGITIILTAGADGSIGSVSIGGSTDVQFPAPSGAEAGIWRGVAIYQDRDAVLGNAASLAGSAALKISGAIYLPSALINYAGTTDLPAGKSCVQIIGHVVEVQGNSRLSLLDCPTMGVRAIEATGGTLVMLE</sequence>
<feature type="transmembrane region" description="Helical" evidence="1">
    <location>
        <begin position="25"/>
        <end position="45"/>
    </location>
</feature>
<dbReference type="InterPro" id="IPR028087">
    <property type="entry name" value="Tad_N"/>
</dbReference>
<dbReference type="RefSeq" id="WP_147845853.1">
    <property type="nucleotide sequence ID" value="NZ_VDUZ01000004.1"/>
</dbReference>
<protein>
    <recommendedName>
        <fullName evidence="2">Putative Flp pilus-assembly TadG-like N-terminal domain-containing protein</fullName>
    </recommendedName>
</protein>
<comment type="caution">
    <text evidence="3">The sequence shown here is derived from an EMBL/GenBank/DDBJ whole genome shotgun (WGS) entry which is preliminary data.</text>
</comment>
<dbReference type="Pfam" id="PF13400">
    <property type="entry name" value="Tad"/>
    <property type="match status" value="1"/>
</dbReference>
<dbReference type="OrthoDB" id="7418984at2"/>
<dbReference type="Proteomes" id="UP000321638">
    <property type="component" value="Unassembled WGS sequence"/>
</dbReference>
<dbReference type="EMBL" id="VDUZ01000004">
    <property type="protein sequence ID" value="TXL80438.1"/>
    <property type="molecule type" value="Genomic_DNA"/>
</dbReference>
<name>A0A5C8PUB9_9HYPH</name>
<evidence type="ECO:0000259" key="2">
    <source>
        <dbReference type="Pfam" id="PF13400"/>
    </source>
</evidence>
<keyword evidence="4" id="KW-1185">Reference proteome</keyword>
<keyword evidence="1" id="KW-0472">Membrane</keyword>
<accession>A0A5C8PUB9</accession>
<dbReference type="AlphaFoldDB" id="A0A5C8PUB9"/>
<evidence type="ECO:0000256" key="1">
    <source>
        <dbReference type="SAM" id="Phobius"/>
    </source>
</evidence>